<evidence type="ECO:0008006" key="3">
    <source>
        <dbReference type="Google" id="ProtNLM"/>
    </source>
</evidence>
<proteinExistence type="predicted"/>
<sequence>MNIRIARAPQSVKVQSYPITLLDGTSSMNFEYEEILKAHKKNFDDLGNKQLKIQFTEDVHDFEPFVAAGSGDITKAFKYILNKLLTEQFPQHVTIIFISDGDEKFNLPELKELIEKIKEKKFLIQFVSISIGKWFPNTISNQLRLQLHNTDFIEPIYHHNKNPERTEEEMFNFFDSAFKKIRDQTLVQQDLFQTDAEVKLTLVSNPQHHLPAGTLFVSEGEVIANGQVIPATNNLVDKKKMVSDSAQQALIMFASDPDKIVEEKILEKFQIVKDFSDEILKDVNQKNEIQQLTEQEQKLEIQFNNALVIVNQFAEGDVDIDQCTPQTLTGLQAQLSNPNPDAIDSIKIISQQLSVKDDVQNLQPEGINLAQKKKLKNVGCFARAQVKMKQVQQLQQTYESAQITMAKEIIINGLKKYKSLFSQNQNQQDVRQILNEYYKSTLIELDSVFERVQLAKVDEESYDLLKELNLMMKEIDQVKLIKKTLNSKDAIKIIDDVLAHAGIGIQQSMAITDHNDEFDYLPESLKSQIRPQNDDREKVVVIIFDNNESMRNEIDSAIENFNTEFSQIQTVKLKWQNAQFSLFDNQQLYVNLVDIFREFEEKNYKLNTKKICICLVTDGQNDYVKLHKQLKGLKANRYLIQLSYITIGSSFHFQITNELDKMMQNRNLKGRPLVLNVPRQKAVGNLKGQISQLMNSTTALNINSHFAKRFQDLKNNLFAQVQVDKNQWNNKSQIY</sequence>
<reference evidence="1" key="1">
    <citation type="submission" date="2021-01" db="EMBL/GenBank/DDBJ databases">
        <authorList>
            <consortium name="Genoscope - CEA"/>
            <person name="William W."/>
        </authorList>
    </citation>
    <scope>NUCLEOTIDE SEQUENCE</scope>
</reference>
<gene>
    <name evidence="1" type="ORF">PPENT_87.1.T0210389</name>
</gene>
<name>A0A8S1THV3_9CILI</name>
<dbReference type="AlphaFoldDB" id="A0A8S1THV3"/>
<dbReference type="Proteomes" id="UP000689195">
    <property type="component" value="Unassembled WGS sequence"/>
</dbReference>
<accession>A0A8S1THV3</accession>
<protein>
    <recommendedName>
        <fullName evidence="3">VWFA domain-containing protein</fullName>
    </recommendedName>
</protein>
<evidence type="ECO:0000313" key="1">
    <source>
        <dbReference type="EMBL" id="CAD8151508.1"/>
    </source>
</evidence>
<comment type="caution">
    <text evidence="1">The sequence shown here is derived from an EMBL/GenBank/DDBJ whole genome shotgun (WGS) entry which is preliminary data.</text>
</comment>
<evidence type="ECO:0000313" key="2">
    <source>
        <dbReference type="Proteomes" id="UP000689195"/>
    </source>
</evidence>
<organism evidence="1 2">
    <name type="scientific">Paramecium pentaurelia</name>
    <dbReference type="NCBI Taxonomy" id="43138"/>
    <lineage>
        <taxon>Eukaryota</taxon>
        <taxon>Sar</taxon>
        <taxon>Alveolata</taxon>
        <taxon>Ciliophora</taxon>
        <taxon>Intramacronucleata</taxon>
        <taxon>Oligohymenophorea</taxon>
        <taxon>Peniculida</taxon>
        <taxon>Parameciidae</taxon>
        <taxon>Paramecium</taxon>
    </lineage>
</organism>
<dbReference type="EMBL" id="CAJJDO010000021">
    <property type="protein sequence ID" value="CAD8151508.1"/>
    <property type="molecule type" value="Genomic_DNA"/>
</dbReference>
<keyword evidence="2" id="KW-1185">Reference proteome</keyword>
<dbReference type="OrthoDB" id="301128at2759"/>